<dbReference type="RefSeq" id="WP_064519340.1">
    <property type="nucleotide sequence ID" value="NZ_LXEP01000055.1"/>
</dbReference>
<dbReference type="InterPro" id="IPR008875">
    <property type="entry name" value="TraX"/>
</dbReference>
<reference evidence="2 3" key="1">
    <citation type="submission" date="2016-04" db="EMBL/GenBank/DDBJ databases">
        <title>ATOL: Assembling a taxonomically balanced genome-scale reconstruction of the evolutionary history of the Enterobacteriaceae.</title>
        <authorList>
            <person name="Plunkett G.III."/>
            <person name="Neeno-Eckwall E.C."/>
            <person name="Glasner J.D."/>
            <person name="Perna N.T."/>
        </authorList>
    </citation>
    <scope>NUCLEOTIDE SEQUENCE [LARGE SCALE GENOMIC DNA]</scope>
    <source>
        <strain evidence="2 3">ATCC 51604</strain>
    </source>
</reference>
<protein>
    <submittedName>
        <fullName evidence="2">TrbP family protein</fullName>
    </submittedName>
</protein>
<name>A0A1B7HLB5_9ENTR</name>
<sequence length="260" mass="28843">MKTHIHAVIRIISDILQIPATLSPGAMDRVKAVALLAMILDHINTIFLQPPRPELYAIGRMAFPLFLMVWAVNVRQRPEKLQHRANRMWAWAIITQPAFILAFHAAHPWYALNILFVFAAVTQLLALNHTYGRPGLFAGLILLALLVYPLSLASYGLQGLMLALSLAVLYSPQSEHQRQGAALVAFLSLCTLNGAGHLADKPADALLYAVLPTLLFPLLALSLASRYLPTESPRFLPRRFFYLSYGGHLLLLGLVRLALK</sequence>
<feature type="transmembrane region" description="Helical" evidence="1">
    <location>
        <begin position="86"/>
        <end position="103"/>
    </location>
</feature>
<proteinExistence type="predicted"/>
<dbReference type="AlphaFoldDB" id="A0A1B7HLB5"/>
<feature type="transmembrane region" description="Helical" evidence="1">
    <location>
        <begin position="134"/>
        <end position="150"/>
    </location>
</feature>
<dbReference type="Proteomes" id="UP000078504">
    <property type="component" value="Unassembled WGS sequence"/>
</dbReference>
<feature type="transmembrane region" description="Helical" evidence="1">
    <location>
        <begin position="109"/>
        <end position="127"/>
    </location>
</feature>
<dbReference type="Pfam" id="PF05857">
    <property type="entry name" value="TraX"/>
    <property type="match status" value="1"/>
</dbReference>
<dbReference type="EMBL" id="LXEP01000055">
    <property type="protein sequence ID" value="OAT16412.1"/>
    <property type="molecule type" value="Genomic_DNA"/>
</dbReference>
<evidence type="ECO:0000313" key="3">
    <source>
        <dbReference type="Proteomes" id="UP000078504"/>
    </source>
</evidence>
<accession>A0A1B7HLB5</accession>
<evidence type="ECO:0000313" key="2">
    <source>
        <dbReference type="EMBL" id="OAT16412.1"/>
    </source>
</evidence>
<keyword evidence="1" id="KW-0812">Transmembrane</keyword>
<comment type="caution">
    <text evidence="2">The sequence shown here is derived from an EMBL/GenBank/DDBJ whole genome shotgun (WGS) entry which is preliminary data.</text>
</comment>
<keyword evidence="1" id="KW-0472">Membrane</keyword>
<feature type="transmembrane region" description="Helical" evidence="1">
    <location>
        <begin position="205"/>
        <end position="228"/>
    </location>
</feature>
<dbReference type="PATRIC" id="fig|1354253.4.peg.4768"/>
<keyword evidence="1" id="KW-1133">Transmembrane helix</keyword>
<organism evidence="2 3">
    <name type="scientific">Buttiauxella gaviniae ATCC 51604</name>
    <dbReference type="NCBI Taxonomy" id="1354253"/>
    <lineage>
        <taxon>Bacteria</taxon>
        <taxon>Pseudomonadati</taxon>
        <taxon>Pseudomonadota</taxon>
        <taxon>Gammaproteobacteria</taxon>
        <taxon>Enterobacterales</taxon>
        <taxon>Enterobacteriaceae</taxon>
        <taxon>Buttiauxella</taxon>
    </lineage>
</organism>
<feature type="transmembrane region" description="Helical" evidence="1">
    <location>
        <begin position="240"/>
        <end position="259"/>
    </location>
</feature>
<gene>
    <name evidence="2" type="ORF">M977_04624</name>
</gene>
<evidence type="ECO:0000256" key="1">
    <source>
        <dbReference type="SAM" id="Phobius"/>
    </source>
</evidence>
<feature type="transmembrane region" description="Helical" evidence="1">
    <location>
        <begin position="55"/>
        <end position="74"/>
    </location>
</feature>